<dbReference type="InterPro" id="IPR001054">
    <property type="entry name" value="A/G_cyclase"/>
</dbReference>
<feature type="compositionally biased region" description="Basic and acidic residues" evidence="4">
    <location>
        <begin position="2018"/>
        <end position="2040"/>
    </location>
</feature>
<dbReference type="EMBL" id="JAAOIC020000002">
    <property type="protein sequence ID" value="KAG8042403.1"/>
    <property type="molecule type" value="Genomic_DNA"/>
</dbReference>
<keyword evidence="7" id="KW-1185">Reference proteome</keyword>
<organism evidence="6 7">
    <name type="scientific">Cotesia typhae</name>
    <dbReference type="NCBI Taxonomy" id="2053667"/>
    <lineage>
        <taxon>Eukaryota</taxon>
        <taxon>Metazoa</taxon>
        <taxon>Ecdysozoa</taxon>
        <taxon>Arthropoda</taxon>
        <taxon>Hexapoda</taxon>
        <taxon>Insecta</taxon>
        <taxon>Pterygota</taxon>
        <taxon>Neoptera</taxon>
        <taxon>Endopterygota</taxon>
        <taxon>Hymenoptera</taxon>
        <taxon>Apocrita</taxon>
        <taxon>Ichneumonoidea</taxon>
        <taxon>Braconidae</taxon>
        <taxon>Microgastrinae</taxon>
        <taxon>Cotesia</taxon>
    </lineage>
</organism>
<feature type="compositionally biased region" description="Basic and acidic residues" evidence="4">
    <location>
        <begin position="1095"/>
        <end position="1105"/>
    </location>
</feature>
<protein>
    <recommendedName>
        <fullName evidence="5">Guanylate cyclase domain-containing protein</fullName>
    </recommendedName>
</protein>
<dbReference type="GO" id="GO:0035556">
    <property type="term" value="P:intracellular signal transduction"/>
    <property type="evidence" value="ECO:0007669"/>
    <property type="project" value="InterPro"/>
</dbReference>
<keyword evidence="2" id="KW-0067">ATP-binding</keyword>
<sequence>MLHAADFAELDELRTEVQRRDQEILGMSAKMKTLEEQHQDYQRHIAVLKESLCAKEEHYNMLQADIEEMRQRLEEKNRLIEKKTQAVLQAQQERNRMNTELTELKDHMDIKDRKINVLQRKIENLEDLLKEKDNQVDMARARLTAMQAHHCNSEGALSSLEEAIGDKEKQMTQLREQRDRAEQEKQEERELHERELAEYKMKIHALESEVEKLGARLERAQAEKDRLEAKLESSQSELGKSKAELDKAASEVGRSGADWEAAKQRLTRLELENERLRHDIEKSSSTFGRGTLNSSQEMDRIQERAEKSAAELRRAQAELRVTQADNERARAEAAALQEKSTVARLHSERDKAVAELEKAREELERTQATLGKAQLQQERLQNMLDKAQSEADKLQERLEKSQTEIRRMQMEKEKQNYDFDNLQSQLDKALGQSSRMQKEREAIQLEVDRLQDKYEKAQVIVQRLQKDRDSLQEEVSKLQREKDNALSELDLVKDRWEKAHNSHQKISMERDDAMTEIEILKEKLDKTQYALSKAMEERENTSKEFEKLMAKCDRSQSEVYRLQNRIEVMEAEKDRLELESEKNSHLALKSREEARKAQEELARVQEMYDRAALQLGRTKENEEKSKDDLDRLSVDLEMVRERYEKSQIELRRLQNEREKLVADNERISFELERAHSQLSKAQAATEKSQEELQRMQMEIEKLYEKHDRQQAEVRKAQAEAERLRSEAETAREECDRYAARFGKYQESQERQKDEHERAKMDVERLRDRLDKALAELDRARKAEQDASRLRADLERAEGVRGKYQFEQEKWQSEGSRLQQELEKVRERLEIRESELKRMQAAYSELEAKLHEAQLQLERAREEANKANSNQEKSRSEIERARIEAEKIRDRHDKIKAKCDALEADNEKLRVEIVRLERLMQTEGKTRSESASIEVERLRASLDKAIVARDQVELEAGRLAKELEKSQMLLAKHQEIAESAKKEYERVLNELTTLREERDTLRQEFRRIQQQQQVIGNEEFAKLQHDLQLTLRERDKMAAILENREKHSEKIEKMREKLEAEAKQLQIERDQLVIQLEKSQDMLMNFQQELNSSETELDKQREEVRRLQQQQQQQVPDRATKETLEAQMREVQRLTQQIQTLTQNQNKERQRAEQAEKCVQELQKQIASAGATSANDAQVDLHEASKKLQAGGAKPGADTSQEKKQLEEHRRQLEEQRKQIEERARTSDARMRAVEEKERALQTLDQDLKKRKAKMDQLEQQLQKSGGSPDKRLAEMQKALDTAEKELERAKEEAGRSSAETERLLQLMQMTQEEQNSKEKQIRELQDALKAAQAKLKQATTAQQQEKIKENYYNSDEINNGITNNDIEMWRGELKLKDRRIYELEMEIQSIEDFLNSHSETNGIVELQKIIKKKLSKIHKLETTVAEFEDFLKQNPDVKELHDLKCQVDLKERRIRDLESWIERNDDVGIEKTRIIELEQMVTHLEEYVKSHNVDALKQKLQDREERIEQLLKKIETLDKEFMRREPIKNTNNLCDDELLNNFDDDEKMQIIKKVIYNKEVKMKEMEHAISEKDNSIQGYEQQVIELQDKIFKMVDEMKSMKIELSEYEAEDIGVLKEEIRVRDEKIQQLEEEIDSLERVFGDRMDLEEIEELLNVIKRKEEHQKQLELNLTKEKNENKELRAALRDSVVIANEAERKFKQTENSKEDSIDRVKKLEQKGTTLQSTNALKCHSCRSLIKKFLKCEKNLKRLKDERRIQLKDLHHLRCESLKAALSEKDAHLALLELSAGKTVTQFDQMELLKADKARLLDELKKEDRKCIELSEEESSDSATESTIVSKILEPTFVEDEDYLETLNSYIGPIVQEILSHNGDVLKFSGDAFIVMWKLQEGMMMRDMATKAMQTACIIQKHFGTYSTDIGVTLKVKLAIASGKIYFTSIGDPQQMSHYIITGKPVWDVKHAETLCRGGDILVAPSSWQWANPSDYVFKILPDRHTLILASSTMWEHSKEDYKDESWISSLDSDKTNSTETTKDDDNPYDKDSSPVVRSVELNEPLEHLAEIRQIVIVFINVVTDSNVKKRTLISIVNKAFKRVCGIVDKLQGCVNKVSLFDKDLMFLCIFGLRGGKQELEAQIGLRCASKLKSALCAFENINSVTVGVSTGMTYCGVVGHTLRREYTVIGMPVNKAARLMVAYTNKVPYSFINFIFCVPLGFKIETTKEDREEILSDHLKSTDGKEYFYLLNEIFNVDFKFNSRKSTLLENEKKKRVDEFIAKLVDECFKDLWVILIDDAEFIDKESLTLIPTIINQERIFFVFSLIDDEKKLYEVLEKKARIVNLEGLDKWYHAGLVCQFLRVVAIPPELEKVIQERSMGNSGWIESYLISLMQVGGIEIKRVSREMLKKMGLETISVLGDEEKEEEEEEEEIENKDVFICTVRKNFQLEDVNAELATDVLFLKLFDSLKPMDQILLKCAAVLGETINRSLLEKLMEKTSIRDIGLSVINLFEKRIIGCAAGDFTRSLGPKIFTSKFRNLYDNIKIKCGCINVEAREPLIDLPKYASCNLLRFKIAKSREITYRLLTENQKIEFHKKALRYIENNTKRCDSCGNKLFKKLLSFDQEYLKNSKRKIDLDDILELSSPYRIYKNLKNQKNRKDKALTTMLEFARVLLEISNVPQAKKLLNDADDILSRIFKARDDELVTVPYLKGKIKTLQAKCDLHTGQIEEVKNNLKDAIRSMGYWWPNSNPIILLKAKYFFQQLKFMMCKKNHMINNYNGDATKYHDQLSQCLSEMFIILQMEGMYEHAQLAASWSLSSALMSKQELVTLCTAFANIIIIGHTFNNEVFMTNIENEGMKFCDNKNADLTEQELKSIVKLYISIFYARLLRNKIRKASDLGLIVYQISKNVRSNYFKILILSQLIYALMLEYRCEELIPLLKELKLIYNTSVDKSVRMWYYEVCLSIQLETGIKLISLQKCEEYYQEEGKIILELKDVEVKRRFCTSMELWYLRIEEWESAEIWNKRTINIDSHKIFTLNESIVAINQLECLLLSYGMD</sequence>
<name>A0A8J5QYC2_9HYME</name>
<evidence type="ECO:0000256" key="1">
    <source>
        <dbReference type="ARBA" id="ARBA00022741"/>
    </source>
</evidence>
<dbReference type="Pfam" id="PF00211">
    <property type="entry name" value="Guanylate_cyc"/>
    <property type="match status" value="1"/>
</dbReference>
<evidence type="ECO:0000313" key="7">
    <source>
        <dbReference type="Proteomes" id="UP000729913"/>
    </source>
</evidence>
<evidence type="ECO:0000313" key="6">
    <source>
        <dbReference type="EMBL" id="KAG8042403.1"/>
    </source>
</evidence>
<keyword evidence="3" id="KW-0175">Coiled coil</keyword>
<feature type="compositionally biased region" description="Basic and acidic residues" evidence="4">
    <location>
        <begin position="1199"/>
        <end position="1237"/>
    </location>
</feature>
<dbReference type="PANTHER" id="PTHR16305:SF28">
    <property type="entry name" value="GUANYLATE CYCLASE DOMAIN-CONTAINING PROTEIN"/>
    <property type="match status" value="1"/>
</dbReference>
<accession>A0A8J5QYC2</accession>
<reference evidence="6" key="1">
    <citation type="submission" date="2020-03" db="EMBL/GenBank/DDBJ databases">
        <authorList>
            <person name="Chebbi M.A."/>
            <person name="Drezen J.M."/>
        </authorList>
    </citation>
    <scope>NUCLEOTIDE SEQUENCE</scope>
    <source>
        <tissue evidence="6">Whole body</tissue>
    </source>
</reference>
<evidence type="ECO:0000256" key="2">
    <source>
        <dbReference type="ARBA" id="ARBA00022840"/>
    </source>
</evidence>
<dbReference type="Proteomes" id="UP000729913">
    <property type="component" value="Unassembled WGS sequence"/>
</dbReference>
<dbReference type="FunFam" id="3.30.70.1230:FF:000017">
    <property type="entry name" value="Adenylate cyclase type 10"/>
    <property type="match status" value="1"/>
</dbReference>
<feature type="coiled-coil region" evidence="3">
    <location>
        <begin position="1562"/>
        <end position="1767"/>
    </location>
</feature>
<feature type="region of interest" description="Disordered" evidence="4">
    <location>
        <begin position="1185"/>
        <end position="1237"/>
    </location>
</feature>
<feature type="compositionally biased region" description="Polar residues" evidence="4">
    <location>
        <begin position="283"/>
        <end position="296"/>
    </location>
</feature>
<dbReference type="InterPro" id="IPR019323">
    <property type="entry name" value="ELKS/CAST"/>
</dbReference>
<reference evidence="6" key="2">
    <citation type="submission" date="2021-04" db="EMBL/GenBank/DDBJ databases">
        <title>Genome-wide patterns of bracovirus chromosomal integration into multiple host tissues during parasitism.</title>
        <authorList>
            <person name="Chebbi M.A.C."/>
        </authorList>
    </citation>
    <scope>NUCLEOTIDE SEQUENCE</scope>
    <source>
        <tissue evidence="6">Whole body</tissue>
    </source>
</reference>
<feature type="region of interest" description="Disordered" evidence="4">
    <location>
        <begin position="2018"/>
        <end position="2042"/>
    </location>
</feature>
<feature type="region of interest" description="Disordered" evidence="4">
    <location>
        <begin position="280"/>
        <end position="306"/>
    </location>
</feature>
<feature type="coiled-coil region" evidence="3">
    <location>
        <begin position="1493"/>
        <end position="1520"/>
    </location>
</feature>
<dbReference type="OrthoDB" id="2019763at2759"/>
<feature type="region of interest" description="Disordered" evidence="4">
    <location>
        <begin position="1249"/>
        <end position="1271"/>
    </location>
</feature>
<feature type="domain" description="Guanylate cyclase" evidence="5">
    <location>
        <begin position="2151"/>
        <end position="2188"/>
    </location>
</feature>
<gene>
    <name evidence="6" type="ORF">G9C98_005037</name>
</gene>
<feature type="compositionally biased region" description="Basic and acidic residues" evidence="4">
    <location>
        <begin position="297"/>
        <end position="306"/>
    </location>
</feature>
<evidence type="ECO:0000259" key="5">
    <source>
        <dbReference type="PROSITE" id="PS50125"/>
    </source>
</evidence>
<dbReference type="GO" id="GO:0004016">
    <property type="term" value="F:adenylate cyclase activity"/>
    <property type="evidence" value="ECO:0007669"/>
    <property type="project" value="TreeGrafter"/>
</dbReference>
<dbReference type="Pfam" id="PF10174">
    <property type="entry name" value="Cast"/>
    <property type="match status" value="2"/>
</dbReference>
<dbReference type="GO" id="GO:0005524">
    <property type="term" value="F:ATP binding"/>
    <property type="evidence" value="ECO:0007669"/>
    <property type="project" value="UniProtKB-KW"/>
</dbReference>
<feature type="region of interest" description="Disordered" evidence="4">
    <location>
        <begin position="168"/>
        <end position="191"/>
    </location>
</feature>
<dbReference type="GO" id="GO:0005737">
    <property type="term" value="C:cytoplasm"/>
    <property type="evidence" value="ECO:0007669"/>
    <property type="project" value="TreeGrafter"/>
</dbReference>
<proteinExistence type="predicted"/>
<evidence type="ECO:0000256" key="4">
    <source>
        <dbReference type="SAM" id="MobiDB-lite"/>
    </source>
</evidence>
<comment type="caution">
    <text evidence="6">The sequence shown here is derived from an EMBL/GenBank/DDBJ whole genome shotgun (WGS) entry which is preliminary data.</text>
</comment>
<dbReference type="PANTHER" id="PTHR16305">
    <property type="entry name" value="TESTICULAR SOLUBLE ADENYLYL CYCLASE"/>
    <property type="match status" value="1"/>
</dbReference>
<dbReference type="GO" id="GO:0009190">
    <property type="term" value="P:cyclic nucleotide biosynthetic process"/>
    <property type="evidence" value="ECO:0007669"/>
    <property type="project" value="InterPro"/>
</dbReference>
<evidence type="ECO:0000256" key="3">
    <source>
        <dbReference type="SAM" id="Coils"/>
    </source>
</evidence>
<feature type="coiled-coil region" evidence="3">
    <location>
        <begin position="1794"/>
        <end position="1824"/>
    </location>
</feature>
<feature type="region of interest" description="Disordered" evidence="4">
    <location>
        <begin position="1090"/>
        <end position="1119"/>
    </location>
</feature>
<dbReference type="PROSITE" id="PS50125">
    <property type="entry name" value="GUANYLATE_CYCLASE_2"/>
    <property type="match status" value="1"/>
</dbReference>
<keyword evidence="1" id="KW-0547">Nucleotide-binding</keyword>